<feature type="non-terminal residue" evidence="2">
    <location>
        <position position="1"/>
    </location>
</feature>
<keyword evidence="3" id="KW-1185">Reference proteome</keyword>
<dbReference type="AlphaFoldDB" id="A0A371GZ76"/>
<dbReference type="Pfam" id="PF26130">
    <property type="entry name" value="PB1-like"/>
    <property type="match status" value="1"/>
</dbReference>
<gene>
    <name evidence="2" type="ORF">CR513_21614</name>
</gene>
<feature type="domain" description="PB1-like" evidence="1">
    <location>
        <begin position="3"/>
        <end position="57"/>
    </location>
</feature>
<accession>A0A371GZ76</accession>
<sequence length="88" mass="10454">MSFIVVFHHMRCFVKSPNLHYEGMEVHAINNVDVDRWSYFEVLSIVRDLYYKGNVNIQVCNNHTFKLKTLFLTHSYGIVFNNKNAKEK</sequence>
<evidence type="ECO:0000313" key="2">
    <source>
        <dbReference type="EMBL" id="RDX95809.1"/>
    </source>
</evidence>
<dbReference type="InterPro" id="IPR036034">
    <property type="entry name" value="PDZ_sf"/>
</dbReference>
<name>A0A371GZ76_MUCPR</name>
<dbReference type="EMBL" id="QJKJ01004041">
    <property type="protein sequence ID" value="RDX95809.1"/>
    <property type="molecule type" value="Genomic_DNA"/>
</dbReference>
<dbReference type="OrthoDB" id="1436663at2759"/>
<evidence type="ECO:0000313" key="3">
    <source>
        <dbReference type="Proteomes" id="UP000257109"/>
    </source>
</evidence>
<evidence type="ECO:0000259" key="1">
    <source>
        <dbReference type="Pfam" id="PF26130"/>
    </source>
</evidence>
<protein>
    <recommendedName>
        <fullName evidence="1">PB1-like domain-containing protein</fullName>
    </recommendedName>
</protein>
<reference evidence="2" key="1">
    <citation type="submission" date="2018-05" db="EMBL/GenBank/DDBJ databases">
        <title>Draft genome of Mucuna pruriens seed.</title>
        <authorList>
            <person name="Nnadi N.E."/>
            <person name="Vos R."/>
            <person name="Hasami M.H."/>
            <person name="Devisetty U.K."/>
            <person name="Aguiy J.C."/>
        </authorList>
    </citation>
    <scope>NUCLEOTIDE SEQUENCE [LARGE SCALE GENOMIC DNA]</scope>
    <source>
        <strain evidence="2">JCA_2017</strain>
    </source>
</reference>
<dbReference type="Proteomes" id="UP000257109">
    <property type="component" value="Unassembled WGS sequence"/>
</dbReference>
<proteinExistence type="predicted"/>
<organism evidence="2 3">
    <name type="scientific">Mucuna pruriens</name>
    <name type="common">Velvet bean</name>
    <name type="synonym">Dolichos pruriens</name>
    <dbReference type="NCBI Taxonomy" id="157652"/>
    <lineage>
        <taxon>Eukaryota</taxon>
        <taxon>Viridiplantae</taxon>
        <taxon>Streptophyta</taxon>
        <taxon>Embryophyta</taxon>
        <taxon>Tracheophyta</taxon>
        <taxon>Spermatophyta</taxon>
        <taxon>Magnoliopsida</taxon>
        <taxon>eudicotyledons</taxon>
        <taxon>Gunneridae</taxon>
        <taxon>Pentapetalae</taxon>
        <taxon>rosids</taxon>
        <taxon>fabids</taxon>
        <taxon>Fabales</taxon>
        <taxon>Fabaceae</taxon>
        <taxon>Papilionoideae</taxon>
        <taxon>50 kb inversion clade</taxon>
        <taxon>NPAAA clade</taxon>
        <taxon>indigoferoid/millettioid clade</taxon>
        <taxon>Phaseoleae</taxon>
        <taxon>Mucuna</taxon>
    </lineage>
</organism>
<dbReference type="InterPro" id="IPR058594">
    <property type="entry name" value="PB1-like_dom_pln"/>
</dbReference>
<comment type="caution">
    <text evidence="2">The sequence shown here is derived from an EMBL/GenBank/DDBJ whole genome shotgun (WGS) entry which is preliminary data.</text>
</comment>
<dbReference type="SUPFAM" id="SSF50156">
    <property type="entry name" value="PDZ domain-like"/>
    <property type="match status" value="1"/>
</dbReference>